<feature type="compositionally biased region" description="Basic and acidic residues" evidence="1">
    <location>
        <begin position="73"/>
        <end position="82"/>
    </location>
</feature>
<evidence type="ECO:0000256" key="1">
    <source>
        <dbReference type="SAM" id="MobiDB-lite"/>
    </source>
</evidence>
<organism evidence="2 3">
    <name type="scientific">Natronorubrum thiooxidans</name>
    <dbReference type="NCBI Taxonomy" id="308853"/>
    <lineage>
        <taxon>Archaea</taxon>
        <taxon>Methanobacteriati</taxon>
        <taxon>Methanobacteriota</taxon>
        <taxon>Stenosarchaea group</taxon>
        <taxon>Halobacteria</taxon>
        <taxon>Halobacteriales</taxon>
        <taxon>Natrialbaceae</taxon>
        <taxon>Natronorubrum</taxon>
    </lineage>
</organism>
<evidence type="ECO:0000313" key="3">
    <source>
        <dbReference type="Proteomes" id="UP000185936"/>
    </source>
</evidence>
<dbReference type="Proteomes" id="UP000185936">
    <property type="component" value="Unassembled WGS sequence"/>
</dbReference>
<gene>
    <name evidence="2" type="ORF">SAMN05421752_107171</name>
</gene>
<feature type="region of interest" description="Disordered" evidence="1">
    <location>
        <begin position="46"/>
        <end position="86"/>
    </location>
</feature>
<dbReference type="AlphaFoldDB" id="A0A1N7FN48"/>
<sequence>MTSQNRPTPPATLEQQIADSLAALEDSDAEQLRAAASYLEALAAWTESASDGEPESDATADASVGEATDATGDVEHPADVPERASVTVKEIAGTTYHYYQWRDGDRIESKTVQQ</sequence>
<dbReference type="OrthoDB" id="204292at2157"/>
<protein>
    <submittedName>
        <fullName evidence="2">Uncharacterized protein</fullName>
    </submittedName>
</protein>
<evidence type="ECO:0000313" key="2">
    <source>
        <dbReference type="EMBL" id="SIS01687.1"/>
    </source>
</evidence>
<dbReference type="STRING" id="308853.SAMN05421752_107171"/>
<reference evidence="3" key="1">
    <citation type="submission" date="2017-01" db="EMBL/GenBank/DDBJ databases">
        <authorList>
            <person name="Varghese N."/>
            <person name="Submissions S."/>
        </authorList>
    </citation>
    <scope>NUCLEOTIDE SEQUENCE [LARGE SCALE GENOMIC DNA]</scope>
    <source>
        <strain evidence="3">type strain: HArc-</strain>
    </source>
</reference>
<name>A0A1N7FN48_9EURY</name>
<keyword evidence="3" id="KW-1185">Reference proteome</keyword>
<accession>A0A1N7FN48</accession>
<dbReference type="EMBL" id="FTNR01000007">
    <property type="protein sequence ID" value="SIS01687.1"/>
    <property type="molecule type" value="Genomic_DNA"/>
</dbReference>
<dbReference type="RefSeq" id="WP_076609347.1">
    <property type="nucleotide sequence ID" value="NZ_FTNR01000007.1"/>
</dbReference>
<proteinExistence type="predicted"/>